<dbReference type="PANTHER" id="PTHR30287:SF1">
    <property type="entry name" value="INNER MEMBRANE PROTEIN"/>
    <property type="match status" value="1"/>
</dbReference>
<feature type="transmembrane region" description="Helical" evidence="6">
    <location>
        <begin position="810"/>
        <end position="837"/>
    </location>
</feature>
<evidence type="ECO:0000256" key="5">
    <source>
        <dbReference type="ARBA" id="ARBA00023136"/>
    </source>
</evidence>
<feature type="domain" description="MacB-like periplasmic core" evidence="8">
    <location>
        <begin position="25"/>
        <end position="202"/>
    </location>
</feature>
<evidence type="ECO:0000256" key="1">
    <source>
        <dbReference type="ARBA" id="ARBA00004651"/>
    </source>
</evidence>
<dbReference type="PANTHER" id="PTHR30287">
    <property type="entry name" value="MEMBRANE COMPONENT OF PREDICTED ABC SUPERFAMILY METABOLITE UPTAKE TRANSPORTER"/>
    <property type="match status" value="1"/>
</dbReference>
<dbReference type="InterPro" id="IPR025857">
    <property type="entry name" value="MacB_PCD"/>
</dbReference>
<dbReference type="RefSeq" id="WP_117351081.1">
    <property type="nucleotide sequence ID" value="NZ_CP020083.1"/>
</dbReference>
<feature type="transmembrane region" description="Helical" evidence="6">
    <location>
        <begin position="775"/>
        <end position="798"/>
    </location>
</feature>
<feature type="domain" description="ABC3 transporter permease C-terminal" evidence="7">
    <location>
        <begin position="268"/>
        <end position="385"/>
    </location>
</feature>
<protein>
    <submittedName>
        <fullName evidence="9">ABC transporter permease</fullName>
    </submittedName>
</protein>
<dbReference type="EMBL" id="CP020083">
    <property type="protein sequence ID" value="ASR50073.1"/>
    <property type="molecule type" value="Genomic_DNA"/>
</dbReference>
<keyword evidence="2" id="KW-1003">Cell membrane</keyword>
<organism evidence="9 10">
    <name type="scientific">Blastomonas fulva</name>
    <dbReference type="NCBI Taxonomy" id="1550728"/>
    <lineage>
        <taxon>Bacteria</taxon>
        <taxon>Pseudomonadati</taxon>
        <taxon>Pseudomonadota</taxon>
        <taxon>Alphaproteobacteria</taxon>
        <taxon>Sphingomonadales</taxon>
        <taxon>Sphingomonadaceae</taxon>
        <taxon>Blastomonas</taxon>
    </lineage>
</organism>
<feature type="transmembrane region" description="Helical" evidence="6">
    <location>
        <begin position="403"/>
        <end position="422"/>
    </location>
</feature>
<reference evidence="9 10" key="1">
    <citation type="submission" date="2017-03" db="EMBL/GenBank/DDBJ databases">
        <title>Complete genome sequence of Blastomonas fulva degrading microcsystin LR.</title>
        <authorList>
            <person name="Lee H.-g."/>
            <person name="Jin L."/>
            <person name="oh H.-M."/>
        </authorList>
    </citation>
    <scope>NUCLEOTIDE SEQUENCE [LARGE SCALE GENOMIC DNA]</scope>
    <source>
        <strain evidence="9 10">T2</strain>
    </source>
</reference>
<dbReference type="GeneID" id="303483978"/>
<evidence type="ECO:0000256" key="4">
    <source>
        <dbReference type="ARBA" id="ARBA00022989"/>
    </source>
</evidence>
<evidence type="ECO:0000313" key="9">
    <source>
        <dbReference type="EMBL" id="ASR50073.1"/>
    </source>
</evidence>
<evidence type="ECO:0000256" key="2">
    <source>
        <dbReference type="ARBA" id="ARBA00022475"/>
    </source>
</evidence>
<feature type="transmembrane region" description="Helical" evidence="6">
    <location>
        <begin position="21"/>
        <end position="41"/>
    </location>
</feature>
<name>A0ABM6M2A8_9SPHN</name>
<feature type="domain" description="ABC3 transporter permease C-terminal" evidence="7">
    <location>
        <begin position="728"/>
        <end position="835"/>
    </location>
</feature>
<dbReference type="Pfam" id="PF02687">
    <property type="entry name" value="FtsX"/>
    <property type="match status" value="2"/>
</dbReference>
<evidence type="ECO:0000259" key="7">
    <source>
        <dbReference type="Pfam" id="PF02687"/>
    </source>
</evidence>
<dbReference type="InterPro" id="IPR038766">
    <property type="entry name" value="Membrane_comp_ABC_pdt"/>
</dbReference>
<sequence>MTWAQIWRIARRDLSGRFRGLRLLIVCLFLGVATLATIGSLTASITGELSQRGQVILGGDFEATMSQRMASEAELAAFEREGTVSETVRMQAMAQRTGPRAPDIGGGAGPDAILAELKGVDYDYPLYGTLTLQQGTYGPLDPQSTVIGAGLADRLDLKPGDAIRFGEAQFTIRGIITDEPDRLGEGFTLGPVALVSDLGIQRTGLIQPGSMYEAKYRVKVGPLADPVASIERIKAEFPEAGLEMRDRDRGAPGTSRFIERMGQFLSLVGLAALVIAGIGVGNGVASYLATKRQGIATLKILGAGSGDILRIYLVQILAVSALVILGGLVAGALIPPAIIAAAGDILPVKPGFAIHPLPLVVSSVYGLLIAFIFALPPLARARHIPAAGLFRSLVEGNRWPDRATLIAVGAGIAAIVLLALVTAREAVFSAWFMAAATGVLLMLAGIGWAIRWTASRLPRPKAPLLRLALANLHRPGAQTGQLVVALGLGLTLFVILAGMQTSLTNEITRNVPKEAPNLFVLDVPVTGADQFRQLVENAAPGAAVNTVPSLRGTITGYKNIRVADLKDIPDNAWVLRGERGLTYAETLPEGSELIEGTWWPKGYDGPPLVSVDKEMAQTLDLKVGDMLTVSLLGREFTAKIASLRQINWDTMGFNYVMVFSPNTLRDAPHNLAATVSLKGMADADIKERAVSKAVLAGFGSATVIEVRDVIGQVSTILTQIATAIAAAGSIAILSGIAVLIGAIAASRQARIYDSVILKTLGATRRQILSAQALEYGLLAALLAVVALGLGVTAAWYVITQIFSFGWQPDWGVVLATLGGGALLTLGLGLAGSLPVLAARPAQALRQL</sequence>
<evidence type="ECO:0000259" key="8">
    <source>
        <dbReference type="Pfam" id="PF12704"/>
    </source>
</evidence>
<feature type="transmembrane region" description="Helical" evidence="6">
    <location>
        <begin position="264"/>
        <end position="290"/>
    </location>
</feature>
<keyword evidence="10" id="KW-1185">Reference proteome</keyword>
<dbReference type="Pfam" id="PF12704">
    <property type="entry name" value="MacB_PCD"/>
    <property type="match status" value="1"/>
</dbReference>
<feature type="transmembrane region" description="Helical" evidence="6">
    <location>
        <begin position="354"/>
        <end position="375"/>
    </location>
</feature>
<evidence type="ECO:0000256" key="3">
    <source>
        <dbReference type="ARBA" id="ARBA00022692"/>
    </source>
</evidence>
<feature type="transmembrane region" description="Helical" evidence="6">
    <location>
        <begin position="482"/>
        <end position="503"/>
    </location>
</feature>
<keyword evidence="4 6" id="KW-1133">Transmembrane helix</keyword>
<comment type="subcellular location">
    <subcellularLocation>
        <location evidence="1">Cell membrane</location>
        <topology evidence="1">Multi-pass membrane protein</topology>
    </subcellularLocation>
</comment>
<proteinExistence type="predicted"/>
<keyword evidence="5 6" id="KW-0472">Membrane</keyword>
<dbReference type="Proteomes" id="UP000258016">
    <property type="component" value="Chromosome"/>
</dbReference>
<evidence type="ECO:0000313" key="10">
    <source>
        <dbReference type="Proteomes" id="UP000258016"/>
    </source>
</evidence>
<accession>A0ABM6M2A8</accession>
<feature type="transmembrane region" description="Helical" evidence="6">
    <location>
        <begin position="428"/>
        <end position="450"/>
    </location>
</feature>
<feature type="transmembrane region" description="Helical" evidence="6">
    <location>
        <begin position="311"/>
        <end position="334"/>
    </location>
</feature>
<keyword evidence="3 6" id="KW-0812">Transmembrane</keyword>
<feature type="transmembrane region" description="Helical" evidence="6">
    <location>
        <begin position="720"/>
        <end position="744"/>
    </location>
</feature>
<evidence type="ECO:0000256" key="6">
    <source>
        <dbReference type="SAM" id="Phobius"/>
    </source>
</evidence>
<gene>
    <name evidence="9" type="ORF">B5J99_00130</name>
</gene>
<dbReference type="InterPro" id="IPR003838">
    <property type="entry name" value="ABC3_permease_C"/>
</dbReference>